<reference evidence="2" key="1">
    <citation type="journal article" date="2007" name="Plant Cell">
        <title>Dothideomycete-plant interactions illuminated by genome sequencing and EST analysis of the wheat pathogen Stagonospora nodorum.</title>
        <authorList>
            <person name="Hane J.K."/>
            <person name="Lowe R.G."/>
            <person name="Solomon P.S."/>
            <person name="Tan K.C."/>
            <person name="Schoch C.L."/>
            <person name="Spatafora J.W."/>
            <person name="Crous P.W."/>
            <person name="Kodira C."/>
            <person name="Birren B.W."/>
            <person name="Galagan J.E."/>
            <person name="Torriani S.F."/>
            <person name="McDonald B.A."/>
            <person name="Oliver R.P."/>
        </authorList>
    </citation>
    <scope>NUCLEOTIDE SEQUENCE [LARGE SCALE GENOMIC DNA]</scope>
    <source>
        <strain evidence="2">SN15 / ATCC MYA-4574 / FGSC 10173</strain>
    </source>
</reference>
<accession>Q0U8P4</accession>
<protein>
    <submittedName>
        <fullName evidence="1">Uncharacterized protein</fullName>
    </submittedName>
</protein>
<dbReference type="GeneID" id="5979015"/>
<sequence length="30" mass="3599">MYIYYLNETSESIKKLRPPKANRKTAQHSM</sequence>
<proteinExistence type="predicted"/>
<evidence type="ECO:0000313" key="2">
    <source>
        <dbReference type="Proteomes" id="UP000001055"/>
    </source>
</evidence>
<dbReference type="KEGG" id="pno:SNOG_11870"/>
<gene>
    <name evidence="1" type="ORF">SNOG_11870</name>
</gene>
<dbReference type="RefSeq" id="XP_001802107.1">
    <property type="nucleotide sequence ID" value="XM_001802055.1"/>
</dbReference>
<dbReference type="AlphaFoldDB" id="Q0U8P4"/>
<dbReference type="InParanoid" id="Q0U8P4"/>
<name>Q0U8P4_PHANO</name>
<organism evidence="1 2">
    <name type="scientific">Phaeosphaeria nodorum (strain SN15 / ATCC MYA-4574 / FGSC 10173)</name>
    <name type="common">Glume blotch fungus</name>
    <name type="synonym">Parastagonospora nodorum</name>
    <dbReference type="NCBI Taxonomy" id="321614"/>
    <lineage>
        <taxon>Eukaryota</taxon>
        <taxon>Fungi</taxon>
        <taxon>Dikarya</taxon>
        <taxon>Ascomycota</taxon>
        <taxon>Pezizomycotina</taxon>
        <taxon>Dothideomycetes</taxon>
        <taxon>Pleosporomycetidae</taxon>
        <taxon>Pleosporales</taxon>
        <taxon>Pleosporineae</taxon>
        <taxon>Phaeosphaeriaceae</taxon>
        <taxon>Parastagonospora</taxon>
    </lineage>
</organism>
<dbReference type="Proteomes" id="UP000001055">
    <property type="component" value="Unassembled WGS sequence"/>
</dbReference>
<evidence type="ECO:0000313" key="1">
    <source>
        <dbReference type="EMBL" id="EAT80914.1"/>
    </source>
</evidence>
<dbReference type="EMBL" id="CH445344">
    <property type="protein sequence ID" value="EAT80914.1"/>
    <property type="molecule type" value="Genomic_DNA"/>
</dbReference>
<dbReference type="HOGENOM" id="CLU_3406537_0_0_1"/>